<reference evidence="1 2" key="1">
    <citation type="submission" date="2016-11" db="EMBL/GenBank/DDBJ databases">
        <authorList>
            <person name="Jaros S."/>
            <person name="Januszkiewicz K."/>
            <person name="Wedrychowicz H."/>
        </authorList>
    </citation>
    <scope>NUCLEOTIDE SEQUENCE [LARGE SCALE GENOMIC DNA]</scope>
    <source>
        <strain evidence="1 2">DSM 45627</strain>
    </source>
</reference>
<keyword evidence="2" id="KW-1185">Reference proteome</keyword>
<dbReference type="OrthoDB" id="4569917at2"/>
<gene>
    <name evidence="1" type="ORF">SAMN05443575_3051</name>
</gene>
<organism evidence="1 2">
    <name type="scientific">Jatrophihabitans endophyticus</name>
    <dbReference type="NCBI Taxonomy" id="1206085"/>
    <lineage>
        <taxon>Bacteria</taxon>
        <taxon>Bacillati</taxon>
        <taxon>Actinomycetota</taxon>
        <taxon>Actinomycetes</taxon>
        <taxon>Jatrophihabitantales</taxon>
        <taxon>Jatrophihabitantaceae</taxon>
        <taxon>Jatrophihabitans</taxon>
    </lineage>
</organism>
<dbReference type="RefSeq" id="WP_073391283.1">
    <property type="nucleotide sequence ID" value="NZ_FQVU01000004.1"/>
</dbReference>
<evidence type="ECO:0008006" key="3">
    <source>
        <dbReference type="Google" id="ProtNLM"/>
    </source>
</evidence>
<dbReference type="AlphaFoldDB" id="A0A1M5PEX4"/>
<dbReference type="Proteomes" id="UP000186132">
    <property type="component" value="Unassembled WGS sequence"/>
</dbReference>
<accession>A0A1M5PEX4</accession>
<dbReference type="STRING" id="1206085.SAMN05443575_3051"/>
<evidence type="ECO:0000313" key="2">
    <source>
        <dbReference type="Proteomes" id="UP000186132"/>
    </source>
</evidence>
<protein>
    <recommendedName>
        <fullName evidence="3">DUF1440 domain-containing protein</fullName>
    </recommendedName>
</protein>
<sequence length="157" mass="16083">MASGLLAGALAGAAGTTALDGATYLDMAVRGRPTSSTPQESVERMSQRLGVDVPGRGDARDNRVEGLAPLFGSLVGTSVGALAAAVDRAFQRRGREVPTVIAAPLIGLAAMVASDLPLQRLGITDPRTWSASDWASDVLPHLAYGVVTHAAIKAARP</sequence>
<name>A0A1M5PEX4_9ACTN</name>
<proteinExistence type="predicted"/>
<dbReference type="EMBL" id="FQVU01000004">
    <property type="protein sequence ID" value="SHG99803.1"/>
    <property type="molecule type" value="Genomic_DNA"/>
</dbReference>
<evidence type="ECO:0000313" key="1">
    <source>
        <dbReference type="EMBL" id="SHG99803.1"/>
    </source>
</evidence>